<dbReference type="InterPro" id="IPR036275">
    <property type="entry name" value="YdgH-like_sf"/>
</dbReference>
<dbReference type="Proteomes" id="UP000270487">
    <property type="component" value="Chromosome"/>
</dbReference>
<dbReference type="InterPro" id="IPR025543">
    <property type="entry name" value="Dodecin-like"/>
</dbReference>
<dbReference type="EMBL" id="JAVIGA010000001">
    <property type="protein sequence ID" value="MDQ9125088.1"/>
    <property type="molecule type" value="Genomic_DNA"/>
</dbReference>
<evidence type="ECO:0000313" key="4">
    <source>
        <dbReference type="EMBL" id="MDQ9125088.1"/>
    </source>
</evidence>
<reference evidence="9" key="2">
    <citation type="submission" date="2020-03" db="EMBL/GenBank/DDBJ databases">
        <title>Genome sequences of seven Enterobacteriaceae strains isolated from Canadian wastewater treatment facilities.</title>
        <authorList>
            <person name="Huang H."/>
            <person name="Chmara J.T."/>
            <person name="Duceppe M.-O."/>
        </authorList>
    </citation>
    <scope>NUCLEOTIDE SEQUENCE [LARGE SCALE GENOMIC DNA]</scope>
    <source>
        <strain evidence="9">Biosolid 3</strain>
    </source>
</reference>
<dbReference type="EMBL" id="CP054160">
    <property type="protein sequence ID" value="QKJ59181.1"/>
    <property type="molecule type" value="Genomic_DNA"/>
</dbReference>
<reference evidence="7 11" key="4">
    <citation type="submission" date="2023-08" db="EMBL/GenBank/DDBJ databases">
        <title>Complete Genome and Methylome dissection of Serratia fonticola NEB369.</title>
        <authorList>
            <person name="Fomenkov A."/>
            <person name="Roberts R.D."/>
        </authorList>
    </citation>
    <scope>NUCLEOTIDE SEQUENCE [LARGE SCALE GENOMIC DNA]</scope>
    <source>
        <strain evidence="7 11">NEB369</strain>
    </source>
</reference>
<dbReference type="InterPro" id="IPR010854">
    <property type="entry name" value="YdgH/BhsA/McbA-like_dom"/>
</dbReference>
<dbReference type="AlphaFoldDB" id="A0A0F7HG51"/>
<protein>
    <submittedName>
        <fullName evidence="4">DUF1471 domain-containing protein</fullName>
    </submittedName>
    <submittedName>
        <fullName evidence="6">Multiple stress resistance protein BhsA</fullName>
    </submittedName>
</protein>
<gene>
    <name evidence="6" type="primary">bhsA_4</name>
    <name evidence="5" type="ORF">G9399_13465</name>
    <name evidence="6" type="ORF">NCTC13193_02969</name>
    <name evidence="4" type="ORF">RDT67_01455</name>
    <name evidence="7" type="ORF">RFB13_13510</name>
</gene>
<evidence type="ECO:0000256" key="2">
    <source>
        <dbReference type="SAM" id="SignalP"/>
    </source>
</evidence>
<dbReference type="Gene3D" id="3.30.1660.10">
    <property type="entry name" value="Flavin-binding protein dodecin"/>
    <property type="match status" value="1"/>
</dbReference>
<proteinExistence type="predicted"/>
<dbReference type="GeneID" id="30322672"/>
<name>A0A0F7HG51_SERFO</name>
<keyword evidence="1 2" id="KW-0732">Signal</keyword>
<dbReference type="NCBIfam" id="NF047859">
    <property type="entry name" value="StressCuResBhsA"/>
    <property type="match status" value="1"/>
</dbReference>
<evidence type="ECO:0000313" key="6">
    <source>
        <dbReference type="EMBL" id="VEI70347.1"/>
    </source>
</evidence>
<reference evidence="6 8" key="1">
    <citation type="submission" date="2018-12" db="EMBL/GenBank/DDBJ databases">
        <authorList>
            <consortium name="Pathogen Informatics"/>
        </authorList>
    </citation>
    <scope>NUCLEOTIDE SEQUENCE [LARGE SCALE GENOMIC DNA]</scope>
    <source>
        <strain evidence="6 8">NCTC13193</strain>
    </source>
</reference>
<dbReference type="EMBL" id="CP133586">
    <property type="protein sequence ID" value="WMT12299.1"/>
    <property type="molecule type" value="Genomic_DNA"/>
</dbReference>
<dbReference type="Proteomes" id="UP001235341">
    <property type="component" value="Chromosome"/>
</dbReference>
<dbReference type="EMBL" id="LR134492">
    <property type="protein sequence ID" value="VEI70347.1"/>
    <property type="molecule type" value="Genomic_DNA"/>
</dbReference>
<feature type="signal peptide" evidence="2">
    <location>
        <begin position="1"/>
        <end position="22"/>
    </location>
</feature>
<reference evidence="4" key="5">
    <citation type="submission" date="2023-08" db="EMBL/GenBank/DDBJ databases">
        <title>The Comparative Genomic Analysis of Yersiniaceae from Polar Regions.</title>
        <authorList>
            <person name="Goncharov A."/>
            <person name="Aslanov B."/>
            <person name="Kolodzhieva V."/>
            <person name="Azarov D."/>
            <person name="Mochov A."/>
            <person name="Lebedeva E."/>
        </authorList>
    </citation>
    <scope>NUCLEOTIDE SEQUENCE</scope>
    <source>
        <strain evidence="4">Vf</strain>
    </source>
</reference>
<feature type="domain" description="YdgH/BhsA/McbA-like" evidence="3">
    <location>
        <begin position="34"/>
        <end position="86"/>
    </location>
</feature>
<keyword evidence="11" id="KW-1185">Reference proteome</keyword>
<dbReference type="Pfam" id="PF07338">
    <property type="entry name" value="YdgH_BhsA-like"/>
    <property type="match status" value="1"/>
</dbReference>
<dbReference type="Proteomes" id="UP000503464">
    <property type="component" value="Chromosome"/>
</dbReference>
<dbReference type="KEGG" id="sfw:WN53_21060"/>
<evidence type="ECO:0000313" key="10">
    <source>
        <dbReference type="Proteomes" id="UP001224622"/>
    </source>
</evidence>
<evidence type="ECO:0000313" key="11">
    <source>
        <dbReference type="Proteomes" id="UP001235341"/>
    </source>
</evidence>
<reference evidence="5" key="3">
    <citation type="submission" date="2022-06" db="EMBL/GenBank/DDBJ databases">
        <title>Genome sequences of seven Enterobacteriaceae strains isolated from Canadian wastewater treatment facilities.</title>
        <authorList>
            <person name="Huang H."/>
            <person name="Chmara J.T."/>
            <person name="Duceppe M.-O."/>
        </authorList>
    </citation>
    <scope>NUCLEOTIDE SEQUENCE</scope>
    <source>
        <strain evidence="5">HH13</strain>
    </source>
</reference>
<evidence type="ECO:0000313" key="9">
    <source>
        <dbReference type="Proteomes" id="UP000503464"/>
    </source>
</evidence>
<feature type="chain" id="PRO_5002516228" evidence="2">
    <location>
        <begin position="23"/>
        <end position="86"/>
    </location>
</feature>
<organism evidence="4 10">
    <name type="scientific">Serratia fonticola</name>
    <dbReference type="NCBI Taxonomy" id="47917"/>
    <lineage>
        <taxon>Bacteria</taxon>
        <taxon>Pseudomonadati</taxon>
        <taxon>Pseudomonadota</taxon>
        <taxon>Gammaproteobacteria</taxon>
        <taxon>Enterobacterales</taxon>
        <taxon>Yersiniaceae</taxon>
        <taxon>Serratia</taxon>
    </lineage>
</organism>
<evidence type="ECO:0000313" key="5">
    <source>
        <dbReference type="EMBL" id="QKJ59181.1"/>
    </source>
</evidence>
<accession>A0A0F7HG51</accession>
<evidence type="ECO:0000313" key="7">
    <source>
        <dbReference type="EMBL" id="WMT12299.1"/>
    </source>
</evidence>
<evidence type="ECO:0000256" key="1">
    <source>
        <dbReference type="ARBA" id="ARBA00022729"/>
    </source>
</evidence>
<evidence type="ECO:0000313" key="8">
    <source>
        <dbReference type="Proteomes" id="UP000270487"/>
    </source>
</evidence>
<evidence type="ECO:0000259" key="3">
    <source>
        <dbReference type="Pfam" id="PF07338"/>
    </source>
</evidence>
<dbReference type="RefSeq" id="WP_024486783.1">
    <property type="nucleotide sequence ID" value="NZ_CAMISI010000002.1"/>
</dbReference>
<dbReference type="Proteomes" id="UP001224622">
    <property type="component" value="Unassembled WGS sequence"/>
</dbReference>
<dbReference type="SUPFAM" id="SSF159871">
    <property type="entry name" value="YdgH-like"/>
    <property type="match status" value="1"/>
</dbReference>
<sequence>MKPVKMAIAALALATLSFSVMAATLVDVAPANQQKIGVISACSSSNSLSSLQRELENKAKAAGASAYRIIGASGNNRMCGTAEIYH</sequence>